<evidence type="ECO:0000256" key="2">
    <source>
        <dbReference type="ARBA" id="ARBA00023125"/>
    </source>
</evidence>
<dbReference type="InterPro" id="IPR014710">
    <property type="entry name" value="RmlC-like_jellyroll"/>
</dbReference>
<dbReference type="Pfam" id="PF02311">
    <property type="entry name" value="AraC_binding"/>
    <property type="match status" value="1"/>
</dbReference>
<reference evidence="6 7" key="1">
    <citation type="submission" date="2014-06" db="EMBL/GenBank/DDBJ databases">
        <title>Shewanella sp. YQH10.</title>
        <authorList>
            <person name="Liu Y."/>
            <person name="Zeng R."/>
        </authorList>
    </citation>
    <scope>NUCLEOTIDE SEQUENCE [LARGE SCALE GENOMIC DNA]</scope>
    <source>
        <strain evidence="6 7">YQH10</strain>
    </source>
</reference>
<dbReference type="InterPro" id="IPR050204">
    <property type="entry name" value="AraC_XylS_family_regulators"/>
</dbReference>
<dbReference type="RefSeq" id="WP_037440154.1">
    <property type="nucleotide sequence ID" value="NZ_JPEO01000002.1"/>
</dbReference>
<evidence type="ECO:0000313" key="7">
    <source>
        <dbReference type="Proteomes" id="UP000029264"/>
    </source>
</evidence>
<organism evidence="6 7">
    <name type="scientific">Shewanella mangrovi</name>
    <dbReference type="NCBI Taxonomy" id="1515746"/>
    <lineage>
        <taxon>Bacteria</taxon>
        <taxon>Pseudomonadati</taxon>
        <taxon>Pseudomonadota</taxon>
        <taxon>Gammaproteobacteria</taxon>
        <taxon>Alteromonadales</taxon>
        <taxon>Shewanellaceae</taxon>
        <taxon>Shewanella</taxon>
    </lineage>
</organism>
<name>A0A094LU86_9GAMM</name>
<dbReference type="Pfam" id="PF12833">
    <property type="entry name" value="HTH_18"/>
    <property type="match status" value="1"/>
</dbReference>
<dbReference type="PANTHER" id="PTHR46796:SF2">
    <property type="entry name" value="TRANSCRIPTIONAL REGULATORY PROTEIN"/>
    <property type="match status" value="1"/>
</dbReference>
<dbReference type="AlphaFoldDB" id="A0A094LU86"/>
<dbReference type="PANTHER" id="PTHR46796">
    <property type="entry name" value="HTH-TYPE TRANSCRIPTIONAL ACTIVATOR RHAS-RELATED"/>
    <property type="match status" value="1"/>
</dbReference>
<dbReference type="SUPFAM" id="SSF46689">
    <property type="entry name" value="Homeodomain-like"/>
    <property type="match status" value="2"/>
</dbReference>
<accession>A0A094LU86</accession>
<dbReference type="Proteomes" id="UP000029264">
    <property type="component" value="Unassembled WGS sequence"/>
</dbReference>
<dbReference type="STRING" id="1515746.HR45_04910"/>
<evidence type="ECO:0000256" key="4">
    <source>
        <dbReference type="ARBA" id="ARBA00023163"/>
    </source>
</evidence>
<dbReference type="Gene3D" id="2.60.120.10">
    <property type="entry name" value="Jelly Rolls"/>
    <property type="match status" value="1"/>
</dbReference>
<dbReference type="OrthoDB" id="9809338at2"/>
<dbReference type="PROSITE" id="PS00041">
    <property type="entry name" value="HTH_ARAC_FAMILY_1"/>
    <property type="match status" value="1"/>
</dbReference>
<dbReference type="InterPro" id="IPR018060">
    <property type="entry name" value="HTH_AraC"/>
</dbReference>
<keyword evidence="2" id="KW-0238">DNA-binding</keyword>
<keyword evidence="7" id="KW-1185">Reference proteome</keyword>
<dbReference type="SUPFAM" id="SSF51215">
    <property type="entry name" value="Regulatory protein AraC"/>
    <property type="match status" value="1"/>
</dbReference>
<dbReference type="eggNOG" id="COG2207">
    <property type="taxonomic scope" value="Bacteria"/>
</dbReference>
<keyword evidence="4" id="KW-0804">Transcription</keyword>
<dbReference type="GO" id="GO:0003700">
    <property type="term" value="F:DNA-binding transcription factor activity"/>
    <property type="evidence" value="ECO:0007669"/>
    <property type="project" value="InterPro"/>
</dbReference>
<dbReference type="InterPro" id="IPR003313">
    <property type="entry name" value="AraC-bd"/>
</dbReference>
<evidence type="ECO:0000256" key="3">
    <source>
        <dbReference type="ARBA" id="ARBA00023159"/>
    </source>
</evidence>
<proteinExistence type="predicted"/>
<feature type="domain" description="HTH araC/xylS-type" evidence="5">
    <location>
        <begin position="177"/>
        <end position="274"/>
    </location>
</feature>
<sequence length="281" mass="31802">MQSSVRYIQQQFWHSAKAPHLTIRTTHKSLQAYKAHSHESLSIGAIVEGMTCLSYDAKQLKLSAGDIVLIPPNQVHACNPVAQHTRSYHMLYVDYDWCCLQLSKLHAKSVTQFDCNVEYLADAHATQPFFDALEALRTLASSSAIATMEQQIHALLQAYCVPQNTVEQTSSKKQQVQHIKQLLLADICHPPSLQQLATDLRLTPESIIRQFKRLEGITPNAYLHNKRIEKAKWLLANGLDIVATAHEVGYADQSQLHRAFVNYTAATPRQYQQQRSIFDNN</sequence>
<comment type="caution">
    <text evidence="6">The sequence shown here is derived from an EMBL/GenBank/DDBJ whole genome shotgun (WGS) entry which is preliminary data.</text>
</comment>
<dbReference type="InterPro" id="IPR009057">
    <property type="entry name" value="Homeodomain-like_sf"/>
</dbReference>
<dbReference type="SMART" id="SM00342">
    <property type="entry name" value="HTH_ARAC"/>
    <property type="match status" value="1"/>
</dbReference>
<gene>
    <name evidence="6" type="ORF">HR45_04910</name>
</gene>
<evidence type="ECO:0000256" key="1">
    <source>
        <dbReference type="ARBA" id="ARBA00023015"/>
    </source>
</evidence>
<evidence type="ECO:0000259" key="5">
    <source>
        <dbReference type="PROSITE" id="PS01124"/>
    </source>
</evidence>
<keyword evidence="1" id="KW-0805">Transcription regulation</keyword>
<dbReference type="GO" id="GO:0043565">
    <property type="term" value="F:sequence-specific DNA binding"/>
    <property type="evidence" value="ECO:0007669"/>
    <property type="project" value="InterPro"/>
</dbReference>
<dbReference type="EMBL" id="JPEO01000002">
    <property type="protein sequence ID" value="KFZ38758.1"/>
    <property type="molecule type" value="Genomic_DNA"/>
</dbReference>
<evidence type="ECO:0000313" key="6">
    <source>
        <dbReference type="EMBL" id="KFZ38758.1"/>
    </source>
</evidence>
<dbReference type="PROSITE" id="PS01124">
    <property type="entry name" value="HTH_ARAC_FAMILY_2"/>
    <property type="match status" value="1"/>
</dbReference>
<dbReference type="InterPro" id="IPR037923">
    <property type="entry name" value="HTH-like"/>
</dbReference>
<dbReference type="Gene3D" id="1.10.10.60">
    <property type="entry name" value="Homeodomain-like"/>
    <property type="match status" value="1"/>
</dbReference>
<dbReference type="InterPro" id="IPR018062">
    <property type="entry name" value="HTH_AraC-typ_CS"/>
</dbReference>
<protein>
    <recommendedName>
        <fullName evidence="5">HTH araC/xylS-type domain-containing protein</fullName>
    </recommendedName>
</protein>
<keyword evidence="3" id="KW-0010">Activator</keyword>